<dbReference type="NCBIfam" id="NF033542">
    <property type="entry name" value="transpos_IS110"/>
    <property type="match status" value="1"/>
</dbReference>
<evidence type="ECO:0000259" key="2">
    <source>
        <dbReference type="Pfam" id="PF02371"/>
    </source>
</evidence>
<dbReference type="PANTHER" id="PTHR33055:SF15">
    <property type="entry name" value="TRANSPOSASE-RELATED"/>
    <property type="match status" value="1"/>
</dbReference>
<dbReference type="Pfam" id="PF02371">
    <property type="entry name" value="Transposase_20"/>
    <property type="match status" value="1"/>
</dbReference>
<organism evidence="3 4">
    <name type="scientific">Lactococcus petauri</name>
    <dbReference type="NCBI Taxonomy" id="1940789"/>
    <lineage>
        <taxon>Bacteria</taxon>
        <taxon>Bacillati</taxon>
        <taxon>Bacillota</taxon>
        <taxon>Bacilli</taxon>
        <taxon>Lactobacillales</taxon>
        <taxon>Streptococcaceae</taxon>
        <taxon>Lactococcus</taxon>
    </lineage>
</organism>
<protein>
    <submittedName>
        <fullName evidence="3">IS110 family transposase</fullName>
    </submittedName>
</protein>
<evidence type="ECO:0000313" key="4">
    <source>
        <dbReference type="Proteomes" id="UP000194606"/>
    </source>
</evidence>
<accession>A0A252CAK2</accession>
<dbReference type="InterPro" id="IPR047650">
    <property type="entry name" value="Transpos_IS110"/>
</dbReference>
<dbReference type="GO" id="GO:0003677">
    <property type="term" value="F:DNA binding"/>
    <property type="evidence" value="ECO:0007669"/>
    <property type="project" value="InterPro"/>
</dbReference>
<proteinExistence type="predicted"/>
<name>A0A252CAK2_9LACT</name>
<reference evidence="3 4" key="1">
    <citation type="submission" date="2017-02" db="EMBL/GenBank/DDBJ databases">
        <authorList>
            <person name="Peterson S.W."/>
        </authorList>
    </citation>
    <scope>NUCLEOTIDE SEQUENCE [LARGE SCALE GENOMIC DNA]</scope>
    <source>
        <strain evidence="3">159469</strain>
    </source>
</reference>
<sequence length="386" mass="44078">MLYVGIDVAKNKHDLAVIDEMGNIIEKNFRFENSYTGFQKLQVRLSCLTEPFGDSVLIALEDTGHYAYNLIVFLRKLGYTAITYNALLIKEFVKSLSLRKTKTDVKDALAIAQKLKADTHPERFEVDEAMQELKELTRYQKRLIQARSKNKNLYVRLLDIMFPEFARIVGNVHNQYVYELLTSYPTPQKIKRARFDSLLKIKRLTASKANEIQEAAQVTIGNPSSALQLELKQLILTICHYDKQIDEIQFQINTITEQTNSPIFSITGIGQRLGAIILAEIKNIDNFSNPAQLQAFAGLEPSIYQSGQMDNSGRMVKRGSPYLRYALILAAQSICRYSPCFKAYLALKRDQGKHYNVAVSHAAKKLIRVIYHLLKTNQTFDEAKLR</sequence>
<dbReference type="RefSeq" id="WP_086583307.1">
    <property type="nucleotide sequence ID" value="NZ_MUIZ01000012.1"/>
</dbReference>
<comment type="caution">
    <text evidence="3">The sequence shown here is derived from an EMBL/GenBank/DDBJ whole genome shotgun (WGS) entry which is preliminary data.</text>
</comment>
<evidence type="ECO:0000259" key="1">
    <source>
        <dbReference type="Pfam" id="PF01548"/>
    </source>
</evidence>
<dbReference type="Proteomes" id="UP000194606">
    <property type="component" value="Unassembled WGS sequence"/>
</dbReference>
<gene>
    <name evidence="3" type="ORF">BZZ03_10990</name>
</gene>
<feature type="domain" description="Transposase IS110-like N-terminal" evidence="1">
    <location>
        <begin position="4"/>
        <end position="163"/>
    </location>
</feature>
<dbReference type="InterPro" id="IPR002525">
    <property type="entry name" value="Transp_IS110-like_N"/>
</dbReference>
<dbReference type="EMBL" id="MUIZ01000012">
    <property type="protein sequence ID" value="OUK02791.1"/>
    <property type="molecule type" value="Genomic_DNA"/>
</dbReference>
<dbReference type="PANTHER" id="PTHR33055">
    <property type="entry name" value="TRANSPOSASE FOR INSERTION SEQUENCE ELEMENT IS1111A"/>
    <property type="match status" value="1"/>
</dbReference>
<dbReference type="GO" id="GO:0006313">
    <property type="term" value="P:DNA transposition"/>
    <property type="evidence" value="ECO:0007669"/>
    <property type="project" value="InterPro"/>
</dbReference>
<dbReference type="Pfam" id="PF01548">
    <property type="entry name" value="DEDD_Tnp_IS110"/>
    <property type="match status" value="1"/>
</dbReference>
<evidence type="ECO:0000313" key="3">
    <source>
        <dbReference type="EMBL" id="OUK02791.1"/>
    </source>
</evidence>
<dbReference type="GO" id="GO:0004803">
    <property type="term" value="F:transposase activity"/>
    <property type="evidence" value="ECO:0007669"/>
    <property type="project" value="InterPro"/>
</dbReference>
<dbReference type="InterPro" id="IPR003346">
    <property type="entry name" value="Transposase_20"/>
</dbReference>
<feature type="domain" description="Transposase IS116/IS110/IS902 C-terminal" evidence="2">
    <location>
        <begin position="263"/>
        <end position="345"/>
    </location>
</feature>
<dbReference type="AlphaFoldDB" id="A0A252CAK2"/>